<accession>N0BEJ8</accession>
<dbReference type="Proteomes" id="UP000013307">
    <property type="component" value="Chromosome"/>
</dbReference>
<dbReference type="InterPro" id="IPR051121">
    <property type="entry name" value="FAH"/>
</dbReference>
<sequence>MIAYGRFLFKGEINEGYFDVQNEVIIFDGERIPIKAVRFLPPVKPSKLICVGVNYRDHAEEFGKDVPDEPIIFMKPDTAVIGDGDAIILPNMSERVDYEGELAVVLAKKCKNVSYDDAKDYILGYTCFNDVTARDLQMKDGQWTRGKSFDTFAPLGPYVVSNLDPRNLEIKTYLNGRVVQASNTSNMVFDAFRLLEFVSSIMTLKRGDVIATGTPSGVGPLRDGDVVEVHIEGIGVLRNYAINMK</sequence>
<dbReference type="GO" id="GO:0019752">
    <property type="term" value="P:carboxylic acid metabolic process"/>
    <property type="evidence" value="ECO:0007669"/>
    <property type="project" value="UniProtKB-ARBA"/>
</dbReference>
<proteinExistence type="inferred from homology"/>
<dbReference type="GeneID" id="15392322"/>
<keyword evidence="5" id="KW-1185">Reference proteome</keyword>
<dbReference type="RefSeq" id="WP_015590296.1">
    <property type="nucleotide sequence ID" value="NC_021169.1"/>
</dbReference>
<dbReference type="GO" id="GO:0016853">
    <property type="term" value="F:isomerase activity"/>
    <property type="evidence" value="ECO:0007669"/>
    <property type="project" value="UniProtKB-ARBA"/>
</dbReference>
<organism evidence="4 5">
    <name type="scientific">Archaeoglobus sulfaticallidus PM70-1</name>
    <dbReference type="NCBI Taxonomy" id="387631"/>
    <lineage>
        <taxon>Archaea</taxon>
        <taxon>Methanobacteriati</taxon>
        <taxon>Methanobacteriota</taxon>
        <taxon>Archaeoglobi</taxon>
        <taxon>Archaeoglobales</taxon>
        <taxon>Archaeoglobaceae</taxon>
        <taxon>Archaeoglobus</taxon>
    </lineage>
</organism>
<name>N0BEJ8_9EURY</name>
<evidence type="ECO:0000313" key="4">
    <source>
        <dbReference type="EMBL" id="AGK60697.1"/>
    </source>
</evidence>
<comment type="similarity">
    <text evidence="1">Belongs to the FAH family.</text>
</comment>
<dbReference type="GO" id="GO:0046872">
    <property type="term" value="F:metal ion binding"/>
    <property type="evidence" value="ECO:0007669"/>
    <property type="project" value="UniProtKB-KW"/>
</dbReference>
<dbReference type="SUPFAM" id="SSF56529">
    <property type="entry name" value="FAH"/>
    <property type="match status" value="1"/>
</dbReference>
<keyword evidence="2" id="KW-0479">Metal-binding</keyword>
<gene>
    <name evidence="4" type="ORF">Asulf_00679</name>
</gene>
<evidence type="ECO:0000256" key="1">
    <source>
        <dbReference type="ARBA" id="ARBA00010211"/>
    </source>
</evidence>
<dbReference type="PANTHER" id="PTHR42796:SF4">
    <property type="entry name" value="FUMARYLACETOACETATE HYDROLASE DOMAIN-CONTAINING PROTEIN 2A"/>
    <property type="match status" value="1"/>
</dbReference>
<dbReference type="FunFam" id="3.90.850.10:FF:000002">
    <property type="entry name" value="2-hydroxyhepta-2,4-diene-1,7-dioate isomerase"/>
    <property type="match status" value="1"/>
</dbReference>
<dbReference type="STRING" id="387631.Asulf_00679"/>
<dbReference type="EMBL" id="CP005290">
    <property type="protein sequence ID" value="AGK60697.1"/>
    <property type="molecule type" value="Genomic_DNA"/>
</dbReference>
<protein>
    <submittedName>
        <fullName evidence="4">2-keto-4-pentenoate hydratase/2-oxohepta-3-ene-1,7-dioic acid hydratase (Catechol pathway)</fullName>
    </submittedName>
</protein>
<dbReference type="PANTHER" id="PTHR42796">
    <property type="entry name" value="FUMARYLACETOACETATE HYDROLASE DOMAIN-CONTAINING PROTEIN 2A-RELATED"/>
    <property type="match status" value="1"/>
</dbReference>
<dbReference type="eggNOG" id="arCOG00235">
    <property type="taxonomic scope" value="Archaea"/>
</dbReference>
<dbReference type="InterPro" id="IPR011234">
    <property type="entry name" value="Fumarylacetoacetase-like_C"/>
</dbReference>
<feature type="domain" description="Fumarylacetoacetase-like C-terminal" evidence="3">
    <location>
        <begin position="47"/>
        <end position="239"/>
    </location>
</feature>
<dbReference type="Pfam" id="PF01557">
    <property type="entry name" value="FAA_hydrolase"/>
    <property type="match status" value="1"/>
</dbReference>
<dbReference type="OrthoDB" id="6242at2157"/>
<dbReference type="Gene3D" id="3.90.850.10">
    <property type="entry name" value="Fumarylacetoacetase-like, C-terminal domain"/>
    <property type="match status" value="1"/>
</dbReference>
<dbReference type="AlphaFoldDB" id="N0BEJ8"/>
<dbReference type="InterPro" id="IPR036663">
    <property type="entry name" value="Fumarylacetoacetase_C_sf"/>
</dbReference>
<evidence type="ECO:0000256" key="2">
    <source>
        <dbReference type="ARBA" id="ARBA00022723"/>
    </source>
</evidence>
<dbReference type="HOGENOM" id="CLU_028458_4_2_2"/>
<evidence type="ECO:0000259" key="3">
    <source>
        <dbReference type="Pfam" id="PF01557"/>
    </source>
</evidence>
<dbReference type="KEGG" id="ast:Asulf_00679"/>
<reference evidence="4 5" key="1">
    <citation type="journal article" date="2013" name="Genome Announc.">
        <title>Complete Genome Sequence of the Thermophilic and Facultatively Chemolithoautotrophic Sulfate Reducer Archaeoglobus sulfaticallidus Strain PM70-1T.</title>
        <authorList>
            <person name="Stokke R."/>
            <person name="Hocking W.P."/>
            <person name="Steinsbu B.O."/>
            <person name="Steen I.H."/>
        </authorList>
    </citation>
    <scope>NUCLEOTIDE SEQUENCE [LARGE SCALE GENOMIC DNA]</scope>
    <source>
        <strain evidence="4">PM70-1</strain>
    </source>
</reference>
<evidence type="ECO:0000313" key="5">
    <source>
        <dbReference type="Proteomes" id="UP000013307"/>
    </source>
</evidence>